<dbReference type="InterPro" id="IPR006311">
    <property type="entry name" value="TAT_signal"/>
</dbReference>
<dbReference type="AlphaFoldDB" id="A0A225EBE7"/>
<organism evidence="1 2">
    <name type="scientific">Fimbriiglobus ruber</name>
    <dbReference type="NCBI Taxonomy" id="1908690"/>
    <lineage>
        <taxon>Bacteria</taxon>
        <taxon>Pseudomonadati</taxon>
        <taxon>Planctomycetota</taxon>
        <taxon>Planctomycetia</taxon>
        <taxon>Gemmatales</taxon>
        <taxon>Gemmataceae</taxon>
        <taxon>Fimbriiglobus</taxon>
    </lineage>
</organism>
<dbReference type="PANTHER" id="PTHR43737:SF1">
    <property type="entry name" value="DUF1501 DOMAIN-CONTAINING PROTEIN"/>
    <property type="match status" value="1"/>
</dbReference>
<evidence type="ECO:0008006" key="3">
    <source>
        <dbReference type="Google" id="ProtNLM"/>
    </source>
</evidence>
<gene>
    <name evidence="1" type="ORF">FRUB_00388</name>
</gene>
<dbReference type="PROSITE" id="PS51318">
    <property type="entry name" value="TAT"/>
    <property type="match status" value="1"/>
</dbReference>
<accession>A0A225EBE7</accession>
<dbReference type="PANTHER" id="PTHR43737">
    <property type="entry name" value="BLL7424 PROTEIN"/>
    <property type="match status" value="1"/>
</dbReference>
<dbReference type="RefSeq" id="WP_202973856.1">
    <property type="nucleotide sequence ID" value="NZ_NIDE01000001.1"/>
</dbReference>
<keyword evidence="2" id="KW-1185">Reference proteome</keyword>
<dbReference type="InterPro" id="IPR010869">
    <property type="entry name" value="DUF1501"/>
</dbReference>
<evidence type="ECO:0000313" key="1">
    <source>
        <dbReference type="EMBL" id="OWK46689.1"/>
    </source>
</evidence>
<sequence length="418" mass="43895">MSTRRDFLASSTLLGFGATVPGFLGRTALAAPAVGKAGAKDTILVVVQLTGGNDGLNTVIPFKDADYAKYRPTIGVKKNEVKKVDDSIGLHPAMADLAGLLEDQALCVVQGVGYPNPSQSHFRSMDVWQAASTAETVNEGWLGKALKQKELPGFHLSSGGNEVSPLALVGAPARVPSVTSIEDFQLKTTAADAADKTRQKKLIEAAANGTASGSAQPNGANLLDFVQRTALNTYASSQRLQEVAKNYQPKSPYPGTALANRLKLAAQLIDAGTGARLFYVSLDGFDTHAGQGGANGTHANLLREVSGAIAAFYKDLAARGHKDRVCVMTFSEFGRRAKENGSNGTDHGSAAPMFLVGGRVTSGVVGSHPSLSKLEDGNLVHAIDFRRVYAAVLDQWLGVDAKAVLGSSFEPVKVFKNS</sequence>
<comment type="caution">
    <text evidence="1">The sequence shown here is derived from an EMBL/GenBank/DDBJ whole genome shotgun (WGS) entry which is preliminary data.</text>
</comment>
<evidence type="ECO:0000313" key="2">
    <source>
        <dbReference type="Proteomes" id="UP000214646"/>
    </source>
</evidence>
<proteinExistence type="predicted"/>
<dbReference type="Pfam" id="PF07394">
    <property type="entry name" value="DUF1501"/>
    <property type="match status" value="1"/>
</dbReference>
<dbReference type="Proteomes" id="UP000214646">
    <property type="component" value="Unassembled WGS sequence"/>
</dbReference>
<dbReference type="EMBL" id="NIDE01000001">
    <property type="protein sequence ID" value="OWK46689.1"/>
    <property type="molecule type" value="Genomic_DNA"/>
</dbReference>
<protein>
    <recommendedName>
        <fullName evidence="3">DUF1501 domain-containing protein</fullName>
    </recommendedName>
</protein>
<reference evidence="2" key="1">
    <citation type="submission" date="2017-06" db="EMBL/GenBank/DDBJ databases">
        <title>Genome analysis of Fimbriiglobus ruber SP5, the first member of the order Planctomycetales with confirmed chitinolytic capability.</title>
        <authorList>
            <person name="Ravin N.V."/>
            <person name="Rakitin A.L."/>
            <person name="Ivanova A.A."/>
            <person name="Beletsky A.V."/>
            <person name="Kulichevskaya I.S."/>
            <person name="Mardanov A.V."/>
            <person name="Dedysh S.N."/>
        </authorList>
    </citation>
    <scope>NUCLEOTIDE SEQUENCE [LARGE SCALE GENOMIC DNA]</scope>
    <source>
        <strain evidence="2">SP5</strain>
    </source>
</reference>
<name>A0A225EBE7_9BACT</name>